<dbReference type="Proteomes" id="UP000295560">
    <property type="component" value="Unassembled WGS sequence"/>
</dbReference>
<protein>
    <submittedName>
        <fullName evidence="1">Uncharacterized protein</fullName>
    </submittedName>
</protein>
<sequence>MSSHLVPDLDGDLLWALVRVEELLLTLAAAENDPRRPLRLPPVVSGGRALEALGRVHAALLPTQNGESVTATPADAPRATRRRWVGADGRRLRPLGLAEVEPADLTVLSRTATSLGYELALRPDGGLARALVAAAQDAADPPGGPPSAVELVESLARVLGLLDLVDTDDTVLLVRRMRSADDDTLELTAEEEDAHRRTLERMTGMWGSIPA</sequence>
<gene>
    <name evidence="1" type="ORF">EV378_0188</name>
</gene>
<reference evidence="1 2" key="1">
    <citation type="submission" date="2019-03" db="EMBL/GenBank/DDBJ databases">
        <title>Sequencing the genomes of 1000 actinobacteria strains.</title>
        <authorList>
            <person name="Klenk H.-P."/>
        </authorList>
    </citation>
    <scope>NUCLEOTIDE SEQUENCE [LARGE SCALE GENOMIC DNA]</scope>
    <source>
        <strain evidence="1 2">DSM 44969</strain>
    </source>
</reference>
<evidence type="ECO:0000313" key="1">
    <source>
        <dbReference type="EMBL" id="TCK24416.1"/>
    </source>
</evidence>
<proteinExistence type="predicted"/>
<evidence type="ECO:0000313" key="2">
    <source>
        <dbReference type="Proteomes" id="UP000295560"/>
    </source>
</evidence>
<accession>A0A4V2PIF4</accession>
<dbReference type="AlphaFoldDB" id="A0A4V2PIF4"/>
<dbReference type="RefSeq" id="WP_132420862.1">
    <property type="nucleotide sequence ID" value="NZ_SMFZ01000001.1"/>
</dbReference>
<dbReference type="EMBL" id="SMFZ01000001">
    <property type="protein sequence ID" value="TCK24416.1"/>
    <property type="molecule type" value="Genomic_DNA"/>
</dbReference>
<comment type="caution">
    <text evidence="1">The sequence shown here is derived from an EMBL/GenBank/DDBJ whole genome shotgun (WGS) entry which is preliminary data.</text>
</comment>
<keyword evidence="2" id="KW-1185">Reference proteome</keyword>
<organism evidence="1 2">
    <name type="scientific">Pseudonocardia endophytica</name>
    <dbReference type="NCBI Taxonomy" id="401976"/>
    <lineage>
        <taxon>Bacteria</taxon>
        <taxon>Bacillati</taxon>
        <taxon>Actinomycetota</taxon>
        <taxon>Actinomycetes</taxon>
        <taxon>Pseudonocardiales</taxon>
        <taxon>Pseudonocardiaceae</taxon>
        <taxon>Pseudonocardia</taxon>
    </lineage>
</organism>
<name>A0A4V2PIF4_PSEEN</name>